<evidence type="ECO:0000256" key="7">
    <source>
        <dbReference type="ARBA" id="ARBA00048655"/>
    </source>
</evidence>
<proteinExistence type="inferred from homology"/>
<accession>A0A914V9I0</accession>
<dbReference type="InterPro" id="IPR016477">
    <property type="entry name" value="Fructo-/Ketosamine-3-kinase"/>
</dbReference>
<keyword evidence="5" id="KW-0418">Kinase</keyword>
<evidence type="ECO:0000256" key="5">
    <source>
        <dbReference type="ARBA" id="ARBA00022777"/>
    </source>
</evidence>
<dbReference type="Pfam" id="PF03881">
    <property type="entry name" value="Fructosamin_kin"/>
    <property type="match status" value="1"/>
</dbReference>
<evidence type="ECO:0000313" key="8">
    <source>
        <dbReference type="Proteomes" id="UP000887566"/>
    </source>
</evidence>
<dbReference type="WBParaSite" id="PSAMB.scaffold17095size1199.g37145.t1">
    <property type="protein sequence ID" value="PSAMB.scaffold17095size1199.g37145.t1"/>
    <property type="gene ID" value="PSAMB.scaffold17095size1199.g37145"/>
</dbReference>
<dbReference type="FunFam" id="3.30.200.20:FF:000264">
    <property type="entry name" value="Protein-ribulosamine 3-kinase, chloroplastic"/>
    <property type="match status" value="1"/>
</dbReference>
<dbReference type="InterPro" id="IPR011009">
    <property type="entry name" value="Kinase-like_dom_sf"/>
</dbReference>
<dbReference type="GO" id="GO:0102193">
    <property type="term" value="F:protein-ribulosamine 3-kinase activity"/>
    <property type="evidence" value="ECO:0007669"/>
    <property type="project" value="UniProtKB-EC"/>
</dbReference>
<name>A0A914V9I0_9BILA</name>
<keyword evidence="3" id="KW-0808">Transferase</keyword>
<dbReference type="GO" id="GO:0005524">
    <property type="term" value="F:ATP binding"/>
    <property type="evidence" value="ECO:0007669"/>
    <property type="project" value="UniProtKB-KW"/>
</dbReference>
<keyword evidence="4" id="KW-0547">Nucleotide-binding</keyword>
<dbReference type="Gene3D" id="3.30.200.20">
    <property type="entry name" value="Phosphorylase Kinase, domain 1"/>
    <property type="match status" value="1"/>
</dbReference>
<evidence type="ECO:0000256" key="4">
    <source>
        <dbReference type="ARBA" id="ARBA00022741"/>
    </source>
</evidence>
<dbReference type="PANTHER" id="PTHR12149">
    <property type="entry name" value="FRUCTOSAMINE 3 KINASE-RELATED PROTEIN"/>
    <property type="match status" value="1"/>
</dbReference>
<dbReference type="GO" id="GO:0005737">
    <property type="term" value="C:cytoplasm"/>
    <property type="evidence" value="ECO:0007669"/>
    <property type="project" value="UniProtKB-ARBA"/>
</dbReference>
<protein>
    <recommendedName>
        <fullName evidence="2">protein-ribulosamine 3-kinase</fullName>
        <ecNumber evidence="2">2.7.1.172</ecNumber>
    </recommendedName>
</protein>
<dbReference type="GO" id="GO:0016301">
    <property type="term" value="F:kinase activity"/>
    <property type="evidence" value="ECO:0007669"/>
    <property type="project" value="UniProtKB-KW"/>
</dbReference>
<evidence type="ECO:0000256" key="1">
    <source>
        <dbReference type="ARBA" id="ARBA00009460"/>
    </source>
</evidence>
<reference evidence="9" key="1">
    <citation type="submission" date="2022-11" db="UniProtKB">
        <authorList>
            <consortium name="WormBaseParasite"/>
        </authorList>
    </citation>
    <scope>IDENTIFICATION</scope>
</reference>
<dbReference type="EC" id="2.7.1.172" evidence="2"/>
<organism evidence="8 9">
    <name type="scientific">Plectus sambesii</name>
    <dbReference type="NCBI Taxonomy" id="2011161"/>
    <lineage>
        <taxon>Eukaryota</taxon>
        <taxon>Metazoa</taxon>
        <taxon>Ecdysozoa</taxon>
        <taxon>Nematoda</taxon>
        <taxon>Chromadorea</taxon>
        <taxon>Plectida</taxon>
        <taxon>Plectina</taxon>
        <taxon>Plectoidea</taxon>
        <taxon>Plectidae</taxon>
        <taxon>Plectus</taxon>
    </lineage>
</organism>
<keyword evidence="6" id="KW-0067">ATP-binding</keyword>
<dbReference type="Proteomes" id="UP000887566">
    <property type="component" value="Unplaced"/>
</dbReference>
<sequence>MQMEALLKESLGTSKLKSYGSGGGGSINRGLGYMTDKGPLFVKINAKREARRMFDGEFASLQALFDTHTIRVPKPIMVLENPSGGSLLVTEYLEMSGKSKFSR</sequence>
<dbReference type="AlphaFoldDB" id="A0A914V9I0"/>
<evidence type="ECO:0000256" key="2">
    <source>
        <dbReference type="ARBA" id="ARBA00011961"/>
    </source>
</evidence>
<dbReference type="PANTHER" id="PTHR12149:SF8">
    <property type="entry name" value="PROTEIN-RIBULOSAMINE 3-KINASE"/>
    <property type="match status" value="1"/>
</dbReference>
<keyword evidence="8" id="KW-1185">Reference proteome</keyword>
<evidence type="ECO:0000256" key="3">
    <source>
        <dbReference type="ARBA" id="ARBA00022679"/>
    </source>
</evidence>
<evidence type="ECO:0000313" key="9">
    <source>
        <dbReference type="WBParaSite" id="PSAMB.scaffold17095size1199.g37145.t1"/>
    </source>
</evidence>
<comment type="catalytic activity">
    <reaction evidence="7">
        <text>N(6)-D-ribulosyl-L-lysyl-[protein] + ATP = N(6)-(3-O-phospho-D-ribulosyl)-L-lysyl-[protein] + ADP + H(+)</text>
        <dbReference type="Rhea" id="RHEA:48432"/>
        <dbReference type="Rhea" id="RHEA-COMP:12103"/>
        <dbReference type="Rhea" id="RHEA-COMP:12104"/>
        <dbReference type="ChEBI" id="CHEBI:15378"/>
        <dbReference type="ChEBI" id="CHEBI:30616"/>
        <dbReference type="ChEBI" id="CHEBI:90418"/>
        <dbReference type="ChEBI" id="CHEBI:90420"/>
        <dbReference type="ChEBI" id="CHEBI:456216"/>
        <dbReference type="EC" id="2.7.1.172"/>
    </reaction>
    <physiologicalReaction direction="left-to-right" evidence="7">
        <dbReference type="Rhea" id="RHEA:48433"/>
    </physiologicalReaction>
</comment>
<dbReference type="SUPFAM" id="SSF56112">
    <property type="entry name" value="Protein kinase-like (PK-like)"/>
    <property type="match status" value="1"/>
</dbReference>
<comment type="similarity">
    <text evidence="1">Belongs to the fructosamine kinase family.</text>
</comment>
<evidence type="ECO:0000256" key="6">
    <source>
        <dbReference type="ARBA" id="ARBA00022840"/>
    </source>
</evidence>